<comment type="caution">
    <text evidence="5">The sequence shown here is derived from an EMBL/GenBank/DDBJ whole genome shotgun (WGS) entry which is preliminary data.</text>
</comment>
<feature type="domain" description="N-acetyltransferase" evidence="4">
    <location>
        <begin position="8"/>
        <end position="178"/>
    </location>
</feature>
<evidence type="ECO:0000313" key="5">
    <source>
        <dbReference type="EMBL" id="TVY06735.1"/>
    </source>
</evidence>
<dbReference type="PROSITE" id="PS51186">
    <property type="entry name" value="GNAT"/>
    <property type="match status" value="1"/>
</dbReference>
<dbReference type="SUPFAM" id="SSF55729">
    <property type="entry name" value="Acyl-CoA N-acyltransferases (Nat)"/>
    <property type="match status" value="1"/>
</dbReference>
<dbReference type="InterPro" id="IPR000182">
    <property type="entry name" value="GNAT_dom"/>
</dbReference>
<dbReference type="EMBL" id="VNJI01000049">
    <property type="protein sequence ID" value="TVY06735.1"/>
    <property type="molecule type" value="Genomic_DNA"/>
</dbReference>
<keyword evidence="1 5" id="KW-0808">Transferase</keyword>
<dbReference type="InterPro" id="IPR051531">
    <property type="entry name" value="N-acetyltransferase"/>
</dbReference>
<keyword evidence="2" id="KW-0012">Acyltransferase</keyword>
<protein>
    <submittedName>
        <fullName evidence="5">GNAT family N-acetyltransferase</fullName>
    </submittedName>
</protein>
<dbReference type="GO" id="GO:0008999">
    <property type="term" value="F:protein-N-terminal-alanine acetyltransferase activity"/>
    <property type="evidence" value="ECO:0007669"/>
    <property type="project" value="TreeGrafter"/>
</dbReference>
<dbReference type="GO" id="GO:0005737">
    <property type="term" value="C:cytoplasm"/>
    <property type="evidence" value="ECO:0007669"/>
    <property type="project" value="TreeGrafter"/>
</dbReference>
<dbReference type="OrthoDB" id="9795206at2"/>
<dbReference type="Proteomes" id="UP000317036">
    <property type="component" value="Unassembled WGS sequence"/>
</dbReference>
<evidence type="ECO:0000313" key="6">
    <source>
        <dbReference type="Proteomes" id="UP000317036"/>
    </source>
</evidence>
<accession>A0A559K3L9</accession>
<dbReference type="InterPro" id="IPR016181">
    <property type="entry name" value="Acyl_CoA_acyltransferase"/>
</dbReference>
<dbReference type="PANTHER" id="PTHR43792:SF8">
    <property type="entry name" value="[RIBOSOMAL PROTEIN US5]-ALANINE N-ACETYLTRANSFERASE"/>
    <property type="match status" value="1"/>
</dbReference>
<gene>
    <name evidence="5" type="ORF">FPZ49_27640</name>
</gene>
<evidence type="ECO:0000259" key="4">
    <source>
        <dbReference type="PROSITE" id="PS51186"/>
    </source>
</evidence>
<sequence length="185" mass="21235">MTLQTERIYIRSLTQSDADAMQALRERNRAFLEPFEPIQSDESFTLGAVRQTIEQYITDQANDLSYSFGIFLRDTDALIGRIRLSNVFRGPWQNANLGYFLAEEANGKGYTTEAVGLVLRFAFEEAHLHRVQAGIMPRNLGSIRVAEKNGMRPEGLAKRYLKINGVWEDHVIYAMTTEEWLENNR</sequence>
<proteinExistence type="inferred from homology"/>
<keyword evidence="6" id="KW-1185">Reference proteome</keyword>
<comment type="similarity">
    <text evidence="3">Belongs to the acetyltransferase family. RimJ subfamily.</text>
</comment>
<evidence type="ECO:0000256" key="2">
    <source>
        <dbReference type="ARBA" id="ARBA00023315"/>
    </source>
</evidence>
<dbReference type="RefSeq" id="WP_144853240.1">
    <property type="nucleotide sequence ID" value="NZ_VNJI01000049.1"/>
</dbReference>
<dbReference type="Pfam" id="PF13302">
    <property type="entry name" value="Acetyltransf_3"/>
    <property type="match status" value="1"/>
</dbReference>
<organism evidence="5 6">
    <name type="scientific">Paenibacillus cremeus</name>
    <dbReference type="NCBI Taxonomy" id="2163881"/>
    <lineage>
        <taxon>Bacteria</taxon>
        <taxon>Bacillati</taxon>
        <taxon>Bacillota</taxon>
        <taxon>Bacilli</taxon>
        <taxon>Bacillales</taxon>
        <taxon>Paenibacillaceae</taxon>
        <taxon>Paenibacillus</taxon>
    </lineage>
</organism>
<dbReference type="PANTHER" id="PTHR43792">
    <property type="entry name" value="GNAT FAMILY, PUTATIVE (AFU_ORTHOLOGUE AFUA_3G00765)-RELATED-RELATED"/>
    <property type="match status" value="1"/>
</dbReference>
<evidence type="ECO:0000256" key="3">
    <source>
        <dbReference type="ARBA" id="ARBA00038502"/>
    </source>
</evidence>
<dbReference type="Gene3D" id="3.40.630.30">
    <property type="match status" value="1"/>
</dbReference>
<reference evidence="5 6" key="1">
    <citation type="submission" date="2019-07" db="EMBL/GenBank/DDBJ databases">
        <authorList>
            <person name="Kim J."/>
        </authorList>
    </citation>
    <scope>NUCLEOTIDE SEQUENCE [LARGE SCALE GENOMIC DNA]</scope>
    <source>
        <strain evidence="5 6">JC52</strain>
    </source>
</reference>
<name>A0A559K3L9_9BACL</name>
<dbReference type="AlphaFoldDB" id="A0A559K3L9"/>
<evidence type="ECO:0000256" key="1">
    <source>
        <dbReference type="ARBA" id="ARBA00022679"/>
    </source>
</evidence>